<accession>A0AAW1J6F9</accession>
<evidence type="ECO:0000313" key="2">
    <source>
        <dbReference type="EMBL" id="KAK9698075.1"/>
    </source>
</evidence>
<gene>
    <name evidence="2" type="ORF">RND81_08G080800</name>
</gene>
<evidence type="ECO:0000259" key="1">
    <source>
        <dbReference type="PROSITE" id="PS51140"/>
    </source>
</evidence>
<comment type="caution">
    <text evidence="2">The sequence shown here is derived from an EMBL/GenBank/DDBJ whole genome shotgun (WGS) entry which is preliminary data.</text>
</comment>
<dbReference type="Gene3D" id="1.10.8.10">
    <property type="entry name" value="DNA helicase RuvA subunit, C-terminal domain"/>
    <property type="match status" value="1"/>
</dbReference>
<dbReference type="GO" id="GO:0043130">
    <property type="term" value="F:ubiquitin binding"/>
    <property type="evidence" value="ECO:0007669"/>
    <property type="project" value="InterPro"/>
</dbReference>
<dbReference type="InterPro" id="IPR038981">
    <property type="entry name" value="CID5/CID6"/>
</dbReference>
<dbReference type="Proteomes" id="UP001443914">
    <property type="component" value="Unassembled WGS sequence"/>
</dbReference>
<dbReference type="EMBL" id="JBDFQZ010000008">
    <property type="protein sequence ID" value="KAK9698075.1"/>
    <property type="molecule type" value="Genomic_DNA"/>
</dbReference>
<dbReference type="PANTHER" id="PTHR37252">
    <property type="entry name" value="POLYADENYLATE-BINDING PROTEIN-INTERACTING PROTEIN 6"/>
    <property type="match status" value="1"/>
</dbReference>
<keyword evidence="3" id="KW-1185">Reference proteome</keyword>
<proteinExistence type="predicted"/>
<reference evidence="2" key="1">
    <citation type="submission" date="2024-03" db="EMBL/GenBank/DDBJ databases">
        <title>WGS assembly of Saponaria officinalis var. Norfolk2.</title>
        <authorList>
            <person name="Jenkins J."/>
            <person name="Shu S."/>
            <person name="Grimwood J."/>
            <person name="Barry K."/>
            <person name="Goodstein D."/>
            <person name="Schmutz J."/>
            <person name="Leebens-Mack J."/>
            <person name="Osbourn A."/>
        </authorList>
    </citation>
    <scope>NUCLEOTIDE SEQUENCE [LARGE SCALE GENOMIC DNA]</scope>
    <source>
        <strain evidence="2">JIC</strain>
    </source>
</reference>
<dbReference type="InterPro" id="IPR041806">
    <property type="entry name" value="CID5/6/7_CUE"/>
</dbReference>
<dbReference type="InterPro" id="IPR003892">
    <property type="entry name" value="CUE"/>
</dbReference>
<dbReference type="PROSITE" id="PS51140">
    <property type="entry name" value="CUE"/>
    <property type="match status" value="1"/>
</dbReference>
<dbReference type="AlphaFoldDB" id="A0AAW1J6F9"/>
<name>A0AAW1J6F9_SAPOF</name>
<feature type="domain" description="CUE" evidence="1">
    <location>
        <begin position="70"/>
        <end position="113"/>
    </location>
</feature>
<protein>
    <recommendedName>
        <fullName evidence="1">CUE domain-containing protein</fullName>
    </recommendedName>
</protein>
<sequence>MKTSTSTLNPFAVAYVPVAKGQVQDADKECKTMSAAIVNDPKLNVHQTDDSLCTSAEIPQEIGFNFSDVESEMDLAYLQMTFPGISVQFLNDVYNINGGDLESAIDMLSELEVYISYICLISTFKSQFTGITICYIINIICNFIL</sequence>
<evidence type="ECO:0000313" key="3">
    <source>
        <dbReference type="Proteomes" id="UP001443914"/>
    </source>
</evidence>
<organism evidence="2 3">
    <name type="scientific">Saponaria officinalis</name>
    <name type="common">Common soapwort</name>
    <name type="synonym">Lychnis saponaria</name>
    <dbReference type="NCBI Taxonomy" id="3572"/>
    <lineage>
        <taxon>Eukaryota</taxon>
        <taxon>Viridiplantae</taxon>
        <taxon>Streptophyta</taxon>
        <taxon>Embryophyta</taxon>
        <taxon>Tracheophyta</taxon>
        <taxon>Spermatophyta</taxon>
        <taxon>Magnoliopsida</taxon>
        <taxon>eudicotyledons</taxon>
        <taxon>Gunneridae</taxon>
        <taxon>Pentapetalae</taxon>
        <taxon>Caryophyllales</taxon>
        <taxon>Caryophyllaceae</taxon>
        <taxon>Caryophylleae</taxon>
        <taxon>Saponaria</taxon>
    </lineage>
</organism>
<dbReference type="CDD" id="cd14371">
    <property type="entry name" value="CUE_CID7_like"/>
    <property type="match status" value="1"/>
</dbReference>
<dbReference type="PANTHER" id="PTHR37252:SF3">
    <property type="entry name" value="POLYADENYLATE-BINDING PROTEIN-INTERACTING PROTEIN 6"/>
    <property type="match status" value="1"/>
</dbReference>